<evidence type="ECO:0000259" key="12">
    <source>
        <dbReference type="SMART" id="SM01062"/>
    </source>
</evidence>
<evidence type="ECO:0000256" key="4">
    <source>
        <dbReference type="ARBA" id="ARBA00022882"/>
    </source>
</evidence>
<dbReference type="SUPFAM" id="SSF81324">
    <property type="entry name" value="Voltage-gated potassium channels"/>
    <property type="match status" value="1"/>
</dbReference>
<sequence>MDATEMNYGPKEDYRQQMAIFYIIFFIVFPFFFVNIFVALIIITFQEQGENELVDHELDKNQLRSMACRLSELGSLNEGSRSKFLSDLIWRMILDMENIGHSNVYGSRLEVKNINSLQLFICFSLQSYFRDRWNTFDFITVVGSITDVLVSELQDSSFLSLGFLRLFRAARLIKLIRQGYTIRILLWTFIQSFKALPYVCLLLLMLFFIYAVVGMQKLIRMNMPVDNMGTVHFTTTLFALVREALGIKMAPAEMMDVKDMELRETIHTLWPVQAKRKCDLLLPPDSECTFTHLTVGKIYAGLLIWENWQMNRSNSNRHGTSSSKPRLEVCLTKILGHDPFISAGHPSSFGTDRAHRGSGMEHRRSSGFHGAMVHNARKAGFPDTSSWELLKGTDNTTDSPKSTKQLPIKQMTSNPEKLENQDKPQIVIHPVMDASAPICRIVSEEKDSVYVPDTDSISVASTEYLQMMQTPSMEVNTIKTEKYARKNPFPSKLIFYAQPPETESPDNFARSCSAYGSGENRMLNGLSGSWQNFERQKERYVRRSYSPLNFAGAVNTLMEQANVLAERNRIDKRLRRHAKDIDWDRISACRLRMRSRQNYASNTDLNRATLYPHDHELHDGWRVQESYVEKRLRQTDLQARYQVKRESEHWEDTQYWAECTEPKNTEISVPLDIQPRVQSSGLGSDKWLLADTNGPYRLSQEEDHSPNHGRSMRVPGANEFCPVEESFNVSTRVQTTGEPSNRLFEFPRLLQSPTTECADNQKNPNCSWTFYSVPPPEHIDPLEQINLSGQ</sequence>
<evidence type="ECO:0000256" key="1">
    <source>
        <dbReference type="ARBA" id="ARBA00004141"/>
    </source>
</evidence>
<evidence type="ECO:0000256" key="5">
    <source>
        <dbReference type="ARBA" id="ARBA00022989"/>
    </source>
</evidence>
<dbReference type="GO" id="GO:0008331">
    <property type="term" value="F:high voltage-gated calcium channel activity"/>
    <property type="evidence" value="ECO:0007669"/>
    <property type="project" value="TreeGrafter"/>
</dbReference>
<dbReference type="AlphaFoldDB" id="A0A8S9Z8W3"/>
<accession>A0A8S9Z8W3</accession>
<dbReference type="Gene3D" id="6.10.250.2180">
    <property type="match status" value="1"/>
</dbReference>
<evidence type="ECO:0000256" key="10">
    <source>
        <dbReference type="SAM" id="MobiDB-lite"/>
    </source>
</evidence>
<keyword evidence="5 11" id="KW-1133">Transmembrane helix</keyword>
<comment type="subcellular location">
    <subcellularLocation>
        <location evidence="1">Membrane</location>
        <topology evidence="1">Multi-pass membrane protein</topology>
    </subcellularLocation>
</comment>
<protein>
    <recommendedName>
        <fullName evidence="12">Voltage-dependent calcium channel alpha-1 subunit IQ domain-containing protein</fullName>
    </recommendedName>
</protein>
<comment type="caution">
    <text evidence="13">The sequence shown here is derived from an EMBL/GenBank/DDBJ whole genome shotgun (WGS) entry which is preliminary data.</text>
</comment>
<evidence type="ECO:0000256" key="3">
    <source>
        <dbReference type="ARBA" id="ARBA00022692"/>
    </source>
</evidence>
<feature type="compositionally biased region" description="Polar residues" evidence="10">
    <location>
        <begin position="384"/>
        <end position="415"/>
    </location>
</feature>
<feature type="compositionally biased region" description="Basic and acidic residues" evidence="10">
    <location>
        <begin position="352"/>
        <end position="364"/>
    </location>
</feature>
<dbReference type="SMART" id="SM01062">
    <property type="entry name" value="Ca_chan_IQ"/>
    <property type="match status" value="1"/>
</dbReference>
<feature type="region of interest" description="Disordered" evidence="10">
    <location>
        <begin position="345"/>
        <end position="366"/>
    </location>
</feature>
<keyword evidence="2" id="KW-0813">Transport</keyword>
<dbReference type="Pfam" id="PF08763">
    <property type="entry name" value="Ca_chan_IQ"/>
    <property type="match status" value="1"/>
</dbReference>
<dbReference type="GO" id="GO:0005891">
    <property type="term" value="C:voltage-gated calcium channel complex"/>
    <property type="evidence" value="ECO:0007669"/>
    <property type="project" value="TreeGrafter"/>
</dbReference>
<keyword evidence="3 11" id="KW-0812">Transmembrane</keyword>
<proteinExistence type="predicted"/>
<evidence type="ECO:0000256" key="8">
    <source>
        <dbReference type="ARBA" id="ARBA00023180"/>
    </source>
</evidence>
<reference evidence="13" key="1">
    <citation type="submission" date="2019-07" db="EMBL/GenBank/DDBJ databases">
        <title>Annotation for the trematode Paragonimus miyazaki's.</title>
        <authorList>
            <person name="Choi Y.-J."/>
        </authorList>
    </citation>
    <scope>NUCLEOTIDE SEQUENCE</scope>
    <source>
        <strain evidence="13">Japan</strain>
    </source>
</reference>
<dbReference type="OrthoDB" id="416585at2759"/>
<dbReference type="EMBL" id="JTDE01001127">
    <property type="protein sequence ID" value="KAF7259597.1"/>
    <property type="molecule type" value="Genomic_DNA"/>
</dbReference>
<keyword evidence="8" id="KW-0325">Glycoprotein</keyword>
<dbReference type="GO" id="GO:0045202">
    <property type="term" value="C:synapse"/>
    <property type="evidence" value="ECO:0007669"/>
    <property type="project" value="GOC"/>
</dbReference>
<dbReference type="PANTHER" id="PTHR45628:SF7">
    <property type="entry name" value="VOLTAGE-DEPENDENT CALCIUM CHANNEL TYPE A SUBUNIT ALPHA-1"/>
    <property type="match status" value="1"/>
</dbReference>
<dbReference type="InterPro" id="IPR050599">
    <property type="entry name" value="VDCC_alpha-1_subunit"/>
</dbReference>
<name>A0A8S9Z8W3_9TREM</name>
<dbReference type="InterPro" id="IPR027359">
    <property type="entry name" value="Volt_channel_dom_sf"/>
</dbReference>
<evidence type="ECO:0000256" key="6">
    <source>
        <dbReference type="ARBA" id="ARBA00023065"/>
    </source>
</evidence>
<evidence type="ECO:0000256" key="2">
    <source>
        <dbReference type="ARBA" id="ARBA00022448"/>
    </source>
</evidence>
<dbReference type="Gene3D" id="1.10.287.70">
    <property type="match status" value="1"/>
</dbReference>
<evidence type="ECO:0000313" key="14">
    <source>
        <dbReference type="Proteomes" id="UP000822476"/>
    </source>
</evidence>
<dbReference type="Proteomes" id="UP000822476">
    <property type="component" value="Unassembled WGS sequence"/>
</dbReference>
<dbReference type="PANTHER" id="PTHR45628">
    <property type="entry name" value="VOLTAGE-DEPENDENT CALCIUM CHANNEL TYPE A SUBUNIT ALPHA-1"/>
    <property type="match status" value="1"/>
</dbReference>
<evidence type="ECO:0000313" key="13">
    <source>
        <dbReference type="EMBL" id="KAF7259597.1"/>
    </source>
</evidence>
<feature type="domain" description="Voltage-dependent calcium channel alpha-1 subunit IQ" evidence="12">
    <location>
        <begin position="290"/>
        <end position="324"/>
    </location>
</feature>
<keyword evidence="14" id="KW-1185">Reference proteome</keyword>
<gene>
    <name evidence="13" type="ORF">EG68_05093</name>
</gene>
<dbReference type="GO" id="GO:0007268">
    <property type="term" value="P:chemical synaptic transmission"/>
    <property type="evidence" value="ECO:0007669"/>
    <property type="project" value="TreeGrafter"/>
</dbReference>
<keyword evidence="4" id="KW-0851">Voltage-gated channel</keyword>
<evidence type="ECO:0000256" key="11">
    <source>
        <dbReference type="SAM" id="Phobius"/>
    </source>
</evidence>
<organism evidence="13 14">
    <name type="scientific">Paragonimus skrjabini miyazakii</name>
    <dbReference type="NCBI Taxonomy" id="59628"/>
    <lineage>
        <taxon>Eukaryota</taxon>
        <taxon>Metazoa</taxon>
        <taxon>Spiralia</taxon>
        <taxon>Lophotrochozoa</taxon>
        <taxon>Platyhelminthes</taxon>
        <taxon>Trematoda</taxon>
        <taxon>Digenea</taxon>
        <taxon>Plagiorchiida</taxon>
        <taxon>Troglotremata</taxon>
        <taxon>Troglotrematidae</taxon>
        <taxon>Paragonimus</taxon>
    </lineage>
</organism>
<keyword evidence="7 11" id="KW-0472">Membrane</keyword>
<feature type="transmembrane region" description="Helical" evidence="11">
    <location>
        <begin position="20"/>
        <end position="43"/>
    </location>
</feature>
<dbReference type="GO" id="GO:0098703">
    <property type="term" value="P:calcium ion import across plasma membrane"/>
    <property type="evidence" value="ECO:0007669"/>
    <property type="project" value="TreeGrafter"/>
</dbReference>
<dbReference type="InterPro" id="IPR014873">
    <property type="entry name" value="VDCC_a1su_IQ"/>
</dbReference>
<evidence type="ECO:0000256" key="9">
    <source>
        <dbReference type="ARBA" id="ARBA00023303"/>
    </source>
</evidence>
<keyword evidence="9" id="KW-0407">Ion channel</keyword>
<dbReference type="Gene3D" id="1.20.120.350">
    <property type="entry name" value="Voltage-gated potassium channels. Chain C"/>
    <property type="match status" value="1"/>
</dbReference>
<evidence type="ECO:0000256" key="7">
    <source>
        <dbReference type="ARBA" id="ARBA00023136"/>
    </source>
</evidence>
<feature type="region of interest" description="Disordered" evidence="10">
    <location>
        <begin position="384"/>
        <end position="422"/>
    </location>
</feature>
<keyword evidence="6" id="KW-0406">Ion transport</keyword>
<feature type="transmembrane region" description="Helical" evidence="11">
    <location>
        <begin position="196"/>
        <end position="213"/>
    </location>
</feature>